<evidence type="ECO:0000313" key="2">
    <source>
        <dbReference type="EMBL" id="CAI9945843.1"/>
    </source>
</evidence>
<accession>A0AA86PXY1</accession>
<protein>
    <submittedName>
        <fullName evidence="3">Hypothetical_protein</fullName>
    </submittedName>
</protein>
<evidence type="ECO:0000313" key="4">
    <source>
        <dbReference type="Proteomes" id="UP001642409"/>
    </source>
</evidence>
<evidence type="ECO:0000256" key="1">
    <source>
        <dbReference type="SAM" id="MobiDB-lite"/>
    </source>
</evidence>
<feature type="region of interest" description="Disordered" evidence="1">
    <location>
        <begin position="53"/>
        <end position="83"/>
    </location>
</feature>
<reference evidence="3 4" key="2">
    <citation type="submission" date="2024-07" db="EMBL/GenBank/DDBJ databases">
        <authorList>
            <person name="Akdeniz Z."/>
        </authorList>
    </citation>
    <scope>NUCLEOTIDE SEQUENCE [LARGE SCALE GENOMIC DNA]</scope>
</reference>
<gene>
    <name evidence="2" type="ORF">HINF_LOCUS33488</name>
    <name evidence="3" type="ORF">HINF_LOCUS78157</name>
</gene>
<proteinExistence type="predicted"/>
<comment type="caution">
    <text evidence="2">The sequence shown here is derived from an EMBL/GenBank/DDBJ whole genome shotgun (WGS) entry which is preliminary data.</text>
</comment>
<feature type="compositionally biased region" description="Low complexity" evidence="1">
    <location>
        <begin position="70"/>
        <end position="82"/>
    </location>
</feature>
<reference evidence="2" key="1">
    <citation type="submission" date="2023-06" db="EMBL/GenBank/DDBJ databases">
        <authorList>
            <person name="Kurt Z."/>
        </authorList>
    </citation>
    <scope>NUCLEOTIDE SEQUENCE</scope>
</reference>
<keyword evidence="4" id="KW-1185">Reference proteome</keyword>
<dbReference type="EMBL" id="CAXDID020000811">
    <property type="protein sequence ID" value="CAL6114654.1"/>
    <property type="molecule type" value="Genomic_DNA"/>
</dbReference>
<dbReference type="EMBL" id="CATOUU010000752">
    <property type="protein sequence ID" value="CAI9945843.1"/>
    <property type="molecule type" value="Genomic_DNA"/>
</dbReference>
<organism evidence="2">
    <name type="scientific">Hexamita inflata</name>
    <dbReference type="NCBI Taxonomy" id="28002"/>
    <lineage>
        <taxon>Eukaryota</taxon>
        <taxon>Metamonada</taxon>
        <taxon>Diplomonadida</taxon>
        <taxon>Hexamitidae</taxon>
        <taxon>Hexamitinae</taxon>
        <taxon>Hexamita</taxon>
    </lineage>
</organism>
<evidence type="ECO:0000313" key="3">
    <source>
        <dbReference type="EMBL" id="CAL6114654.1"/>
    </source>
</evidence>
<dbReference type="Proteomes" id="UP001642409">
    <property type="component" value="Unassembled WGS sequence"/>
</dbReference>
<name>A0AA86PXY1_9EUKA</name>
<sequence length="190" mass="21880">MRQKFTQEQNEAFYLAAAKMFQETFGANNCISPSGQVVKEVFFPAYRDRFGTAWGSSRPKKKQSACETASPSSSRPGSWRRWSANRQRPRFEQIMSKVISEFEPFRYERYPECDIKRSRNNSTNKQFKAEFVLKVLRSLQKLERINSEANITVVDALGGGPTPCCTVIERSGNRLAPCKMTHNDKCRKQF</sequence>
<dbReference type="AlphaFoldDB" id="A0AA86PXY1"/>